<dbReference type="SMART" id="SM00382">
    <property type="entry name" value="AAA"/>
    <property type="match status" value="1"/>
</dbReference>
<protein>
    <submittedName>
        <fullName evidence="4">AAA family ATPase</fullName>
    </submittedName>
</protein>
<dbReference type="Proteomes" id="UP001596620">
    <property type="component" value="Unassembled WGS sequence"/>
</dbReference>
<evidence type="ECO:0000256" key="1">
    <source>
        <dbReference type="ARBA" id="ARBA00022741"/>
    </source>
</evidence>
<reference evidence="5" key="1">
    <citation type="journal article" date="2019" name="Int. J. Syst. Evol. Microbiol.">
        <title>The Global Catalogue of Microorganisms (GCM) 10K type strain sequencing project: providing services to taxonomists for standard genome sequencing and annotation.</title>
        <authorList>
            <consortium name="The Broad Institute Genomics Platform"/>
            <consortium name="The Broad Institute Genome Sequencing Center for Infectious Disease"/>
            <person name="Wu L."/>
            <person name="Ma J."/>
        </authorList>
    </citation>
    <scope>NUCLEOTIDE SEQUENCE [LARGE SCALE GENOMIC DNA]</scope>
    <source>
        <strain evidence="5">JCM 30234</strain>
    </source>
</reference>
<sequence>MKLGPINFQYKQQKEPLLDNAALTLHPGKLNVLIGTNGAGKTTLLDIISGLHDVSDFKSPFQKNEIVYQLQGNSLSSYVQGKDLLRLILKSDNPREPFRSLEKKFLDQLFPRELDMMVRLRNTKFGDMSGGERRWIMIRAIAALDRKLYIFDEPTTDLDPAMRSMVMRSLEHLAAQEKSHVLMSTHILHELAHTSCQMNFLHEGRIAFTGDYSSFLKEYNAENPDTAFQNFLDTV</sequence>
<accession>A0ABW2UVE1</accession>
<dbReference type="EMBL" id="JBHTGR010000016">
    <property type="protein sequence ID" value="MFC7747210.1"/>
    <property type="molecule type" value="Genomic_DNA"/>
</dbReference>
<evidence type="ECO:0000313" key="5">
    <source>
        <dbReference type="Proteomes" id="UP001596620"/>
    </source>
</evidence>
<dbReference type="InterPro" id="IPR003593">
    <property type="entry name" value="AAA+_ATPase"/>
</dbReference>
<dbReference type="PROSITE" id="PS50893">
    <property type="entry name" value="ABC_TRANSPORTER_2"/>
    <property type="match status" value="1"/>
</dbReference>
<dbReference type="SUPFAM" id="SSF52540">
    <property type="entry name" value="P-loop containing nucleoside triphosphate hydrolases"/>
    <property type="match status" value="1"/>
</dbReference>
<dbReference type="Pfam" id="PF00005">
    <property type="entry name" value="ABC_tran"/>
    <property type="match status" value="1"/>
</dbReference>
<feature type="domain" description="ABC transporter" evidence="3">
    <location>
        <begin position="1"/>
        <end position="228"/>
    </location>
</feature>
<dbReference type="InterPro" id="IPR027417">
    <property type="entry name" value="P-loop_NTPase"/>
</dbReference>
<name>A0ABW2UVE1_9BACI</name>
<keyword evidence="5" id="KW-1185">Reference proteome</keyword>
<evidence type="ECO:0000259" key="3">
    <source>
        <dbReference type="PROSITE" id="PS50893"/>
    </source>
</evidence>
<dbReference type="PANTHER" id="PTHR43158:SF1">
    <property type="entry name" value="ABC TRANSPORTER, ATP-BINDING PROTEIN"/>
    <property type="match status" value="1"/>
</dbReference>
<keyword evidence="1" id="KW-0547">Nucleotide-binding</keyword>
<dbReference type="RefSeq" id="WP_382358727.1">
    <property type="nucleotide sequence ID" value="NZ_JBHTGR010000016.1"/>
</dbReference>
<keyword evidence="2" id="KW-0067">ATP-binding</keyword>
<evidence type="ECO:0000313" key="4">
    <source>
        <dbReference type="EMBL" id="MFC7747210.1"/>
    </source>
</evidence>
<evidence type="ECO:0000256" key="2">
    <source>
        <dbReference type="ARBA" id="ARBA00022840"/>
    </source>
</evidence>
<comment type="caution">
    <text evidence="4">The sequence shown here is derived from an EMBL/GenBank/DDBJ whole genome shotgun (WGS) entry which is preliminary data.</text>
</comment>
<dbReference type="Gene3D" id="3.40.50.300">
    <property type="entry name" value="P-loop containing nucleotide triphosphate hydrolases"/>
    <property type="match status" value="1"/>
</dbReference>
<gene>
    <name evidence="4" type="ORF">ACFQU8_08160</name>
</gene>
<dbReference type="InterPro" id="IPR003439">
    <property type="entry name" value="ABC_transporter-like_ATP-bd"/>
</dbReference>
<dbReference type="PANTHER" id="PTHR43158">
    <property type="entry name" value="SKFA PEPTIDE EXPORT ATP-BINDING PROTEIN SKFE"/>
    <property type="match status" value="1"/>
</dbReference>
<proteinExistence type="predicted"/>
<organism evidence="4 5">
    <name type="scientific">Lentibacillus kimchii</name>
    <dbReference type="NCBI Taxonomy" id="1542911"/>
    <lineage>
        <taxon>Bacteria</taxon>
        <taxon>Bacillati</taxon>
        <taxon>Bacillota</taxon>
        <taxon>Bacilli</taxon>
        <taxon>Bacillales</taxon>
        <taxon>Bacillaceae</taxon>
        <taxon>Lentibacillus</taxon>
    </lineage>
</organism>